<evidence type="ECO:0000256" key="1">
    <source>
        <dbReference type="SAM" id="MobiDB-lite"/>
    </source>
</evidence>
<keyword evidence="2" id="KW-0812">Transmembrane</keyword>
<name>A0A914XG79_9BILA</name>
<evidence type="ECO:0000313" key="4">
    <source>
        <dbReference type="WBParaSite" id="PSAMB.scaffold7581size7419.g30267.t1"/>
    </source>
</evidence>
<organism evidence="3 4">
    <name type="scientific">Plectus sambesii</name>
    <dbReference type="NCBI Taxonomy" id="2011161"/>
    <lineage>
        <taxon>Eukaryota</taxon>
        <taxon>Metazoa</taxon>
        <taxon>Ecdysozoa</taxon>
        <taxon>Nematoda</taxon>
        <taxon>Chromadorea</taxon>
        <taxon>Plectida</taxon>
        <taxon>Plectina</taxon>
        <taxon>Plectoidea</taxon>
        <taxon>Plectidae</taxon>
        <taxon>Plectus</taxon>
    </lineage>
</organism>
<evidence type="ECO:0000256" key="2">
    <source>
        <dbReference type="SAM" id="Phobius"/>
    </source>
</evidence>
<dbReference type="Proteomes" id="UP000887566">
    <property type="component" value="Unplaced"/>
</dbReference>
<keyword evidence="2" id="KW-0472">Membrane</keyword>
<feature type="region of interest" description="Disordered" evidence="1">
    <location>
        <begin position="1"/>
        <end position="31"/>
    </location>
</feature>
<sequence length="263" mass="29426">MSPENMGINSQVNHSSSVVPVHSVSPSTDYQSPYTAPVTRIDNNYVRKFTRVCAPVCIILSICLAIFFFNAIEISLLIKGATDSDHTNSAQSYETFQRWQQIIKALLIATIVLGVVTFISFGVALCKELDCLLYEYTFYHIISNFIILLGTIAKIYSIHMLEKMMFGQGFHMSMIAYSVFFLAFFFFTNYTNWQVLKLKKILKSYPITVMISYNSAGGGHPFMYSQPHDLNSAPPAYPGPPAVPIPSEAPPKYGHWTTVSSLA</sequence>
<keyword evidence="2" id="KW-1133">Transmembrane helix</keyword>
<reference evidence="4" key="1">
    <citation type="submission" date="2022-11" db="UniProtKB">
        <authorList>
            <consortium name="WormBaseParasite"/>
        </authorList>
    </citation>
    <scope>IDENTIFICATION</scope>
</reference>
<feature type="compositionally biased region" description="Low complexity" evidence="1">
    <location>
        <begin position="9"/>
        <end position="27"/>
    </location>
</feature>
<feature type="transmembrane region" description="Helical" evidence="2">
    <location>
        <begin position="138"/>
        <end position="158"/>
    </location>
</feature>
<keyword evidence="3" id="KW-1185">Reference proteome</keyword>
<feature type="transmembrane region" description="Helical" evidence="2">
    <location>
        <begin position="52"/>
        <end position="72"/>
    </location>
</feature>
<protein>
    <submittedName>
        <fullName evidence="4">Uncharacterized protein</fullName>
    </submittedName>
</protein>
<accession>A0A914XG79</accession>
<evidence type="ECO:0000313" key="3">
    <source>
        <dbReference type="Proteomes" id="UP000887566"/>
    </source>
</evidence>
<dbReference type="WBParaSite" id="PSAMB.scaffold7581size7419.g30267.t1">
    <property type="protein sequence ID" value="PSAMB.scaffold7581size7419.g30267.t1"/>
    <property type="gene ID" value="PSAMB.scaffold7581size7419.g30267"/>
</dbReference>
<proteinExistence type="predicted"/>
<feature type="transmembrane region" description="Helical" evidence="2">
    <location>
        <begin position="170"/>
        <end position="190"/>
    </location>
</feature>
<dbReference type="AlphaFoldDB" id="A0A914XG79"/>
<feature type="transmembrane region" description="Helical" evidence="2">
    <location>
        <begin position="102"/>
        <end position="126"/>
    </location>
</feature>